<evidence type="ECO:0000256" key="6">
    <source>
        <dbReference type="ARBA" id="ARBA00022989"/>
    </source>
</evidence>
<sequence length="379" mass="44942">MSVRIFLLTVMFCFLCSAVYLFPRLLRIHTLPSNPLPPPPLQSDFMGINRNIQDSLLQSAYNVPPIKCLPKGQCQPTRHIMFLKVHKCGSTTMRKILEQATLKYKLKRLYPKKSKIFYPRKSMFNITRRKITVNDANYNQNVTYDIIFNHMIFDSRVIETMMPNDTFYIGIVREPFSQFQSAFNFFRISSKFNLTNTTNPVVEFMENPSKYWTDAYVTTHVGFLRNAMMYEFGFPDDRNDLRNNDRFIAEYIDFLDKKFDFVIVLEMFDESLVLLRRLLCWGMDDVLYVVSNKQECEYKHVKDEITVKKHRQWSKADYQLYNHFLLKLQNTLMLQGSDFNREVLLFRKAISAFGKCKRSRLEVCKNDFKKLLSGIYPHC</sequence>
<evidence type="ECO:0000256" key="5">
    <source>
        <dbReference type="ARBA" id="ARBA00022968"/>
    </source>
</evidence>
<dbReference type="STRING" id="7574.A0A1S3HLE1"/>
<dbReference type="OrthoDB" id="514299at2759"/>
<dbReference type="InterPro" id="IPR027417">
    <property type="entry name" value="P-loop_NTPase"/>
</dbReference>
<dbReference type="GO" id="GO:0000139">
    <property type="term" value="C:Golgi membrane"/>
    <property type="evidence" value="ECO:0007669"/>
    <property type="project" value="UniProtKB-SubCell"/>
</dbReference>
<evidence type="ECO:0000256" key="3">
    <source>
        <dbReference type="ARBA" id="ARBA00022679"/>
    </source>
</evidence>
<dbReference type="AlphaFoldDB" id="A0A1S3HLE1"/>
<dbReference type="KEGG" id="lak:106156277"/>
<keyword evidence="8" id="KW-0472">Membrane</keyword>
<keyword evidence="5" id="KW-0735">Signal-anchor</keyword>
<keyword evidence="10" id="KW-1185">Reference proteome</keyword>
<dbReference type="Proteomes" id="UP000085678">
    <property type="component" value="Unplaced"/>
</dbReference>
<evidence type="ECO:0000256" key="8">
    <source>
        <dbReference type="ARBA" id="ARBA00023136"/>
    </source>
</evidence>
<keyword evidence="6" id="KW-1133">Transmembrane helix</keyword>
<dbReference type="PANTHER" id="PTHR14647:SF87">
    <property type="entry name" value="PUTATIVE-RELATED"/>
    <property type="match status" value="1"/>
</dbReference>
<reference evidence="11" key="1">
    <citation type="submission" date="2025-08" db="UniProtKB">
        <authorList>
            <consortium name="RefSeq"/>
        </authorList>
    </citation>
    <scope>IDENTIFICATION</scope>
    <source>
        <tissue evidence="11">Gonads</tissue>
    </source>
</reference>
<dbReference type="Gene3D" id="3.40.50.300">
    <property type="entry name" value="P-loop containing nucleotide triphosphate hydrolases"/>
    <property type="match status" value="1"/>
</dbReference>
<comment type="similarity">
    <text evidence="2">Belongs to the galactose-3-O-sulfotransferase family.</text>
</comment>
<dbReference type="GO" id="GO:0001733">
    <property type="term" value="F:galactosylceramide sulfotransferase activity"/>
    <property type="evidence" value="ECO:0007669"/>
    <property type="project" value="InterPro"/>
</dbReference>
<keyword evidence="4" id="KW-0812">Transmembrane</keyword>
<evidence type="ECO:0000313" key="11">
    <source>
        <dbReference type="RefSeq" id="XP_013386925.1"/>
    </source>
</evidence>
<evidence type="ECO:0000313" key="10">
    <source>
        <dbReference type="Proteomes" id="UP000085678"/>
    </source>
</evidence>
<evidence type="ECO:0000256" key="9">
    <source>
        <dbReference type="ARBA" id="ARBA00023180"/>
    </source>
</evidence>
<keyword evidence="3" id="KW-0808">Transferase</keyword>
<dbReference type="InParanoid" id="A0A1S3HLE1"/>
<accession>A0A1S3HLE1</accession>
<keyword evidence="9" id="KW-0325">Glycoprotein</keyword>
<dbReference type="RefSeq" id="XP_013386925.1">
    <property type="nucleotide sequence ID" value="XM_013531471.1"/>
</dbReference>
<dbReference type="InterPro" id="IPR009729">
    <property type="entry name" value="Gal-3-0_sulfotransfrase"/>
</dbReference>
<dbReference type="PANTHER" id="PTHR14647">
    <property type="entry name" value="GALACTOSE-3-O-SULFOTRANSFERASE"/>
    <property type="match status" value="1"/>
</dbReference>
<dbReference type="SUPFAM" id="SSF52540">
    <property type="entry name" value="P-loop containing nucleoside triphosphate hydrolases"/>
    <property type="match status" value="1"/>
</dbReference>
<protein>
    <submittedName>
        <fullName evidence="11">Galactosylceramide sulfotransferase</fullName>
    </submittedName>
</protein>
<organism evidence="10 11">
    <name type="scientific">Lingula anatina</name>
    <name type="common">Brachiopod</name>
    <name type="synonym">Lingula unguis</name>
    <dbReference type="NCBI Taxonomy" id="7574"/>
    <lineage>
        <taxon>Eukaryota</taxon>
        <taxon>Metazoa</taxon>
        <taxon>Spiralia</taxon>
        <taxon>Lophotrochozoa</taxon>
        <taxon>Brachiopoda</taxon>
        <taxon>Linguliformea</taxon>
        <taxon>Lingulata</taxon>
        <taxon>Lingulida</taxon>
        <taxon>Linguloidea</taxon>
        <taxon>Lingulidae</taxon>
        <taxon>Lingula</taxon>
    </lineage>
</organism>
<evidence type="ECO:0000256" key="2">
    <source>
        <dbReference type="ARBA" id="ARBA00008124"/>
    </source>
</evidence>
<evidence type="ECO:0000256" key="7">
    <source>
        <dbReference type="ARBA" id="ARBA00023034"/>
    </source>
</evidence>
<gene>
    <name evidence="11" type="primary">LOC106156277</name>
</gene>
<evidence type="ECO:0000256" key="1">
    <source>
        <dbReference type="ARBA" id="ARBA00004323"/>
    </source>
</evidence>
<name>A0A1S3HLE1_LINAN</name>
<comment type="subcellular location">
    <subcellularLocation>
        <location evidence="1">Golgi apparatus membrane</location>
        <topology evidence="1">Single-pass type II membrane protein</topology>
    </subcellularLocation>
</comment>
<dbReference type="GeneID" id="106156277"/>
<keyword evidence="7" id="KW-0333">Golgi apparatus</keyword>
<dbReference type="Pfam" id="PF06990">
    <property type="entry name" value="Gal-3-0_sulfotr"/>
    <property type="match status" value="1"/>
</dbReference>
<dbReference type="GO" id="GO:0009247">
    <property type="term" value="P:glycolipid biosynthetic process"/>
    <property type="evidence" value="ECO:0007669"/>
    <property type="project" value="InterPro"/>
</dbReference>
<proteinExistence type="inferred from homology"/>
<evidence type="ECO:0000256" key="4">
    <source>
        <dbReference type="ARBA" id="ARBA00022692"/>
    </source>
</evidence>